<dbReference type="FunCoup" id="A0A0B2ULK6">
    <property type="interactions" value="36"/>
</dbReference>
<reference evidence="6 7" key="1">
    <citation type="journal article" date="2014" name="MBio">
        <title>The Ordospora colligata genome; evolution of extreme reduction in microsporidia and host-to-parasite horizontal gene transfer.</title>
        <authorList>
            <person name="Pombert J.-F."/>
            <person name="Haag K.L."/>
            <person name="Beidas S."/>
            <person name="Ebert D."/>
            <person name="Keeling P.J."/>
        </authorList>
    </citation>
    <scope>NUCLEOTIDE SEQUENCE [LARGE SCALE GENOMIC DNA]</scope>
    <source>
        <strain evidence="6 7">OC4</strain>
    </source>
</reference>
<dbReference type="GO" id="GO:0006979">
    <property type="term" value="P:response to oxidative stress"/>
    <property type="evidence" value="ECO:0007669"/>
    <property type="project" value="InterPro"/>
</dbReference>
<evidence type="ECO:0000256" key="3">
    <source>
        <dbReference type="ARBA" id="ARBA00023002"/>
    </source>
</evidence>
<comment type="caution">
    <text evidence="6">The sequence shown here is derived from an EMBL/GenBank/DDBJ whole genome shotgun (WGS) entry which is preliminary data.</text>
</comment>
<comment type="similarity">
    <text evidence="1 5">Belongs to the glutathione peroxidase family.</text>
</comment>
<dbReference type="PRINTS" id="PR01011">
    <property type="entry name" value="GLUTPROXDASE"/>
</dbReference>
<dbReference type="PANTHER" id="PTHR11592">
    <property type="entry name" value="GLUTATHIONE PEROXIDASE"/>
    <property type="match status" value="1"/>
</dbReference>
<dbReference type="SUPFAM" id="SSF52833">
    <property type="entry name" value="Thioredoxin-like"/>
    <property type="match status" value="1"/>
</dbReference>
<evidence type="ECO:0000313" key="7">
    <source>
        <dbReference type="Proteomes" id="UP000031056"/>
    </source>
</evidence>
<protein>
    <recommendedName>
        <fullName evidence="5">Glutathione peroxidase</fullName>
    </recommendedName>
</protein>
<keyword evidence="2 5" id="KW-0575">Peroxidase</keyword>
<dbReference type="Gene3D" id="3.40.30.10">
    <property type="entry name" value="Glutaredoxin"/>
    <property type="match status" value="1"/>
</dbReference>
<feature type="active site" evidence="4">
    <location>
        <position position="41"/>
    </location>
</feature>
<dbReference type="PROSITE" id="PS51355">
    <property type="entry name" value="GLUTATHIONE_PEROXID_3"/>
    <property type="match status" value="1"/>
</dbReference>
<dbReference type="GO" id="GO:0004601">
    <property type="term" value="F:peroxidase activity"/>
    <property type="evidence" value="ECO:0007669"/>
    <property type="project" value="UniProtKB-KW"/>
</dbReference>
<dbReference type="AlphaFoldDB" id="A0A0B2ULK6"/>
<evidence type="ECO:0000256" key="4">
    <source>
        <dbReference type="PIRSR" id="PIRSR000303-1"/>
    </source>
</evidence>
<accession>A0A0B2ULK6</accession>
<keyword evidence="7" id="KW-1185">Reference proteome</keyword>
<organism evidence="6 7">
    <name type="scientific">Ordospora colligata OC4</name>
    <dbReference type="NCBI Taxonomy" id="1354746"/>
    <lineage>
        <taxon>Eukaryota</taxon>
        <taxon>Fungi</taxon>
        <taxon>Fungi incertae sedis</taxon>
        <taxon>Microsporidia</taxon>
        <taxon>Ordosporidae</taxon>
        <taxon>Ordospora</taxon>
    </lineage>
</organism>
<dbReference type="InterPro" id="IPR036249">
    <property type="entry name" value="Thioredoxin-like_sf"/>
</dbReference>
<sequence>MMSDESAAFYKLSATKWNGDKIDFSAFEGFVLLIINVASKCKLAPKNYENFAMLLERYYDKGLRILLFPCNQYLSQEPEDINKIHDKVFDYLKGDNNEKDLNNNNERFELFDKVDVYGDNKHEVFNHLTKTKNGKGIFNLNFIKWNFEKFLVDRSGKVVKRISPYNTIDVDDKYLLNCINNTN</sequence>
<dbReference type="STRING" id="1354746.A0A0B2ULK6"/>
<dbReference type="GeneID" id="26261144"/>
<dbReference type="Proteomes" id="UP000031056">
    <property type="component" value="Unassembled WGS sequence"/>
</dbReference>
<dbReference type="PANTHER" id="PTHR11592:SF78">
    <property type="entry name" value="GLUTATHIONE PEROXIDASE"/>
    <property type="match status" value="1"/>
</dbReference>
<dbReference type="RefSeq" id="XP_014564255.1">
    <property type="nucleotide sequence ID" value="XM_014708769.1"/>
</dbReference>
<evidence type="ECO:0000256" key="2">
    <source>
        <dbReference type="ARBA" id="ARBA00022559"/>
    </source>
</evidence>
<keyword evidence="3 5" id="KW-0560">Oxidoreductase</keyword>
<dbReference type="InterPro" id="IPR000889">
    <property type="entry name" value="Glutathione_peroxidase"/>
</dbReference>
<dbReference type="VEuPathDB" id="MicrosporidiaDB:M896_020490"/>
<dbReference type="OrthoDB" id="446890at2759"/>
<proteinExistence type="inferred from homology"/>
<evidence type="ECO:0000256" key="1">
    <source>
        <dbReference type="ARBA" id="ARBA00006926"/>
    </source>
</evidence>
<dbReference type="CDD" id="cd00340">
    <property type="entry name" value="GSH_Peroxidase"/>
    <property type="match status" value="1"/>
</dbReference>
<evidence type="ECO:0000256" key="5">
    <source>
        <dbReference type="RuleBase" id="RU000499"/>
    </source>
</evidence>
<evidence type="ECO:0000313" key="6">
    <source>
        <dbReference type="EMBL" id="KHN70213.1"/>
    </source>
</evidence>
<dbReference type="HOGENOM" id="CLU_029507_0_1_1"/>
<dbReference type="InParanoid" id="A0A0B2ULK6"/>
<gene>
    <name evidence="6" type="ORF">M896_020490</name>
</gene>
<dbReference type="PIRSF" id="PIRSF000303">
    <property type="entry name" value="Glutathion_perox"/>
    <property type="match status" value="1"/>
</dbReference>
<dbReference type="EMBL" id="JOKQ01000002">
    <property type="protein sequence ID" value="KHN70213.1"/>
    <property type="molecule type" value="Genomic_DNA"/>
</dbReference>
<dbReference type="Pfam" id="PF00255">
    <property type="entry name" value="GSHPx"/>
    <property type="match status" value="1"/>
</dbReference>
<name>A0A0B2ULK6_9MICR</name>